<dbReference type="RefSeq" id="WP_039080747.1">
    <property type="nucleotide sequence ID" value="NZ_CP110225.1"/>
</dbReference>
<dbReference type="PATRIC" id="fig|750.21.peg.1836"/>
<dbReference type="Proteomes" id="UP000030526">
    <property type="component" value="Unassembled WGS sequence"/>
</dbReference>
<dbReference type="EMBL" id="JPXS01000017">
    <property type="protein sequence ID" value="KGQ32894.1"/>
    <property type="molecule type" value="Genomic_DNA"/>
</dbReference>
<organism evidence="2 4">
    <name type="scientific">Gallibacterium anatis</name>
    <dbReference type="NCBI Taxonomy" id="750"/>
    <lineage>
        <taxon>Bacteria</taxon>
        <taxon>Pseudomonadati</taxon>
        <taxon>Pseudomonadota</taxon>
        <taxon>Gammaproteobacteria</taxon>
        <taxon>Pasteurellales</taxon>
        <taxon>Pasteurellaceae</taxon>
        <taxon>Gallibacterium</taxon>
    </lineage>
</organism>
<gene>
    <name evidence="2" type="ORF">JP32_04105</name>
    <name evidence="3" type="ORF">QV03_05220</name>
</gene>
<dbReference type="InterPro" id="IPR043519">
    <property type="entry name" value="NT_sf"/>
</dbReference>
<accession>A0A0A2XUM9</accession>
<dbReference type="EMBL" id="JTJO01000026">
    <property type="protein sequence ID" value="OBW98846.1"/>
    <property type="molecule type" value="Genomic_DNA"/>
</dbReference>
<evidence type="ECO:0000313" key="4">
    <source>
        <dbReference type="Proteomes" id="UP000030526"/>
    </source>
</evidence>
<dbReference type="Proteomes" id="UP000092643">
    <property type="component" value="Unassembled WGS sequence"/>
</dbReference>
<evidence type="ECO:0000259" key="1">
    <source>
        <dbReference type="Pfam" id="PF18765"/>
    </source>
</evidence>
<dbReference type="SUPFAM" id="SSF81301">
    <property type="entry name" value="Nucleotidyltransferase"/>
    <property type="match status" value="1"/>
</dbReference>
<dbReference type="Gene3D" id="3.30.460.10">
    <property type="entry name" value="Beta Polymerase, domain 2"/>
    <property type="match status" value="1"/>
</dbReference>
<sequence>MCKLDIQPQHLEIVKQILRTYLPDYEVRAFGSRVKQTATTFSDLDLAVMSEKPLSLRQLCQVEQAFSDSDLPWKVDVVDWAATTPAFQAIIMQKSIVIQQQKTA</sequence>
<evidence type="ECO:0000313" key="3">
    <source>
        <dbReference type="EMBL" id="OBW98846.1"/>
    </source>
</evidence>
<comment type="caution">
    <text evidence="2">The sequence shown here is derived from an EMBL/GenBank/DDBJ whole genome shotgun (WGS) entry which is preliminary data.</text>
</comment>
<reference evidence="3 5" key="2">
    <citation type="submission" date="2014-11" db="EMBL/GenBank/DDBJ databases">
        <title>Pan-genome of Gallibacterium spp.</title>
        <authorList>
            <person name="Kudirkiene E."/>
            <person name="Bojesen A.M."/>
        </authorList>
    </citation>
    <scope>NUCLEOTIDE SEQUENCE [LARGE SCALE GENOMIC DNA]</scope>
    <source>
        <strain evidence="3 5">F 279</strain>
    </source>
</reference>
<name>A0A0A2XUM9_9PAST</name>
<dbReference type="InterPro" id="IPR041633">
    <property type="entry name" value="Polbeta"/>
</dbReference>
<dbReference type="AlphaFoldDB" id="A0A0A2XUM9"/>
<proteinExistence type="predicted"/>
<protein>
    <recommendedName>
        <fullName evidence="1">Polymerase beta nucleotidyltransferase domain-containing protein</fullName>
    </recommendedName>
</protein>
<dbReference type="CDD" id="cd05403">
    <property type="entry name" value="NT_KNTase_like"/>
    <property type="match status" value="1"/>
</dbReference>
<dbReference type="Pfam" id="PF18765">
    <property type="entry name" value="Polbeta"/>
    <property type="match status" value="1"/>
</dbReference>
<dbReference type="OrthoDB" id="9808659at2"/>
<evidence type="ECO:0000313" key="5">
    <source>
        <dbReference type="Proteomes" id="UP000092643"/>
    </source>
</evidence>
<feature type="domain" description="Polymerase beta nucleotidyltransferase" evidence="1">
    <location>
        <begin position="27"/>
        <end position="102"/>
    </location>
</feature>
<reference evidence="2 4" key="1">
    <citation type="submission" date="2014-08" db="EMBL/GenBank/DDBJ databases">
        <title>Chaperone-usher fimbriae in a diverse selection of Gallibacterium genomes.</title>
        <authorList>
            <person name="Kudirkiene E."/>
            <person name="Bager R.J."/>
            <person name="Johnson T.J."/>
            <person name="Bojesen A.M."/>
        </authorList>
    </citation>
    <scope>NUCLEOTIDE SEQUENCE [LARGE SCALE GENOMIC DNA]</scope>
    <source>
        <strain evidence="2 4">20558/3kl.</strain>
    </source>
</reference>
<evidence type="ECO:0000313" key="2">
    <source>
        <dbReference type="EMBL" id="KGQ32894.1"/>
    </source>
</evidence>